<keyword evidence="3" id="KW-0545">Nucleotide biosynthesis</keyword>
<dbReference type="Gene3D" id="3.30.70.3180">
    <property type="match status" value="1"/>
</dbReference>
<proteinExistence type="predicted"/>
<dbReference type="RefSeq" id="WP_236118239.1">
    <property type="nucleotide sequence ID" value="NZ_JAKGSI010000002.1"/>
</dbReference>
<sequence>MVSIRSLEVQLIGVTQFRAPQGCAWEAGKVSGPEALVEFASRVHDATLSAPASMDHASYLRTVIEVGRTRLLEHSSATLYVRGVSRRVVDDLRSVADLELTEMRHGEWEKEPVIALSRELAGKAELRRIVESLVEDTRFMAEELGEVLAEELSAETNRVLRDQRVRAMIRTVAPQCLEVPVVATGSMAQWRRFIETCAHLPADPELGDLARSCLRVLAEESPALWADVSLNWPET</sequence>
<evidence type="ECO:0000256" key="4">
    <source>
        <dbReference type="ARBA" id="ARBA00022827"/>
    </source>
</evidence>
<keyword evidence="1 6" id="KW-0489">Methyltransferase</keyword>
<dbReference type="InterPro" id="IPR003669">
    <property type="entry name" value="Thymidylate_synthase_ThyX"/>
</dbReference>
<keyword evidence="4" id="KW-0274">FAD</keyword>
<dbReference type="Gene3D" id="6.10.140.450">
    <property type="match status" value="1"/>
</dbReference>
<keyword evidence="6" id="KW-0808">Transferase</keyword>
<dbReference type="GO" id="GO:0032259">
    <property type="term" value="P:methylation"/>
    <property type="evidence" value="ECO:0007669"/>
    <property type="project" value="UniProtKB-KW"/>
</dbReference>
<keyword evidence="7" id="KW-1185">Reference proteome</keyword>
<dbReference type="GO" id="GO:0050660">
    <property type="term" value="F:flavin adenine dinucleotide binding"/>
    <property type="evidence" value="ECO:0007669"/>
    <property type="project" value="InterPro"/>
</dbReference>
<dbReference type="PROSITE" id="PS51331">
    <property type="entry name" value="THYX"/>
    <property type="match status" value="1"/>
</dbReference>
<dbReference type="Proteomes" id="UP001139336">
    <property type="component" value="Unassembled WGS sequence"/>
</dbReference>
<evidence type="ECO:0000313" key="6">
    <source>
        <dbReference type="EMBL" id="MCF4006437.1"/>
    </source>
</evidence>
<dbReference type="GO" id="GO:0006231">
    <property type="term" value="P:dTMP biosynthetic process"/>
    <property type="evidence" value="ECO:0007669"/>
    <property type="project" value="InterPro"/>
</dbReference>
<accession>A0A9X1QQ84</accession>
<dbReference type="Pfam" id="PF02511">
    <property type="entry name" value="Thy1"/>
    <property type="match status" value="1"/>
</dbReference>
<evidence type="ECO:0000256" key="3">
    <source>
        <dbReference type="ARBA" id="ARBA00022727"/>
    </source>
</evidence>
<evidence type="ECO:0000256" key="5">
    <source>
        <dbReference type="ARBA" id="ARBA00022857"/>
    </source>
</evidence>
<dbReference type="GO" id="GO:0050797">
    <property type="term" value="F:thymidylate synthase (FAD) activity"/>
    <property type="evidence" value="ECO:0007669"/>
    <property type="project" value="UniProtKB-EC"/>
</dbReference>
<dbReference type="SUPFAM" id="SSF69796">
    <property type="entry name" value="Thymidylate synthase-complementing protein Thy1"/>
    <property type="match status" value="1"/>
</dbReference>
<evidence type="ECO:0000256" key="1">
    <source>
        <dbReference type="ARBA" id="ARBA00022603"/>
    </source>
</evidence>
<dbReference type="InterPro" id="IPR036098">
    <property type="entry name" value="Thymidylate_synthase_ThyX_sf"/>
</dbReference>
<keyword evidence="2" id="KW-0285">Flavoprotein</keyword>
<comment type="caution">
    <text evidence="6">The sequence shown here is derived from an EMBL/GenBank/DDBJ whole genome shotgun (WGS) entry which is preliminary data.</text>
</comment>
<organism evidence="6 7">
    <name type="scientific">Corynebacterium uropygiale</name>
    <dbReference type="NCBI Taxonomy" id="1775911"/>
    <lineage>
        <taxon>Bacteria</taxon>
        <taxon>Bacillati</taxon>
        <taxon>Actinomycetota</taxon>
        <taxon>Actinomycetes</taxon>
        <taxon>Mycobacteriales</taxon>
        <taxon>Corynebacteriaceae</taxon>
        <taxon>Corynebacterium</taxon>
    </lineage>
</organism>
<dbReference type="AlphaFoldDB" id="A0A9X1QQ84"/>
<protein>
    <submittedName>
        <fullName evidence="6">FAD-dependent thymidylate synthase</fullName>
        <ecNumber evidence="6">2.1.1.148</ecNumber>
    </submittedName>
</protein>
<gene>
    <name evidence="6" type="ORF">L1O03_04470</name>
</gene>
<evidence type="ECO:0000256" key="2">
    <source>
        <dbReference type="ARBA" id="ARBA00022630"/>
    </source>
</evidence>
<evidence type="ECO:0000313" key="7">
    <source>
        <dbReference type="Proteomes" id="UP001139336"/>
    </source>
</evidence>
<dbReference type="EMBL" id="JAKGSI010000002">
    <property type="protein sequence ID" value="MCF4006437.1"/>
    <property type="molecule type" value="Genomic_DNA"/>
</dbReference>
<keyword evidence="5" id="KW-0521">NADP</keyword>
<name>A0A9X1QQ84_9CORY</name>
<reference evidence="6" key="1">
    <citation type="submission" date="2022-01" db="EMBL/GenBank/DDBJ databases">
        <title>Corynebacterium sp. nov isolated from isolated from the feces of the greater white-fronted geese (Anser albifrons) at Poyang Lake, PR China.</title>
        <authorList>
            <person name="Liu Q."/>
        </authorList>
    </citation>
    <scope>NUCLEOTIDE SEQUENCE</scope>
    <source>
        <strain evidence="6">JCM 32435</strain>
    </source>
</reference>
<dbReference type="EC" id="2.1.1.148" evidence="6"/>